<comment type="similarity">
    <text evidence="1">Belongs to the nitroreductase family.</text>
</comment>
<dbReference type="Gene3D" id="3.40.109.10">
    <property type="entry name" value="NADH Oxidase"/>
    <property type="match status" value="1"/>
</dbReference>
<accession>A0A543JQ45</accession>
<proteinExistence type="inferred from homology"/>
<comment type="caution">
    <text evidence="4">The sequence shown here is derived from an EMBL/GenBank/DDBJ whole genome shotgun (WGS) entry which is preliminary data.</text>
</comment>
<dbReference type="AlphaFoldDB" id="A0A543JQ45"/>
<evidence type="ECO:0000256" key="1">
    <source>
        <dbReference type="ARBA" id="ARBA00007118"/>
    </source>
</evidence>
<dbReference type="InterPro" id="IPR000415">
    <property type="entry name" value="Nitroreductase-like"/>
</dbReference>
<protein>
    <submittedName>
        <fullName evidence="4">Nitroreductase</fullName>
    </submittedName>
</protein>
<dbReference type="GO" id="GO:0016491">
    <property type="term" value="F:oxidoreductase activity"/>
    <property type="evidence" value="ECO:0007669"/>
    <property type="project" value="UniProtKB-KW"/>
</dbReference>
<dbReference type="CDD" id="cd02062">
    <property type="entry name" value="Nitro_FMN_reductase"/>
    <property type="match status" value="1"/>
</dbReference>
<dbReference type="Pfam" id="PF00881">
    <property type="entry name" value="Nitroreductase"/>
    <property type="match status" value="1"/>
</dbReference>
<organism evidence="4 5">
    <name type="scientific">Saccharothrix saharensis</name>
    <dbReference type="NCBI Taxonomy" id="571190"/>
    <lineage>
        <taxon>Bacteria</taxon>
        <taxon>Bacillati</taxon>
        <taxon>Actinomycetota</taxon>
        <taxon>Actinomycetes</taxon>
        <taxon>Pseudonocardiales</taxon>
        <taxon>Pseudonocardiaceae</taxon>
        <taxon>Saccharothrix</taxon>
    </lineage>
</organism>
<name>A0A543JQ45_9PSEU</name>
<evidence type="ECO:0000259" key="3">
    <source>
        <dbReference type="Pfam" id="PF00881"/>
    </source>
</evidence>
<evidence type="ECO:0000256" key="2">
    <source>
        <dbReference type="ARBA" id="ARBA00023002"/>
    </source>
</evidence>
<dbReference type="EMBL" id="VFPP01000001">
    <property type="protein sequence ID" value="TQM84928.1"/>
    <property type="molecule type" value="Genomic_DNA"/>
</dbReference>
<dbReference type="PANTHER" id="PTHR43673">
    <property type="entry name" value="NAD(P)H NITROREDUCTASE YDGI-RELATED"/>
    <property type="match status" value="1"/>
</dbReference>
<feature type="domain" description="Nitroreductase" evidence="3">
    <location>
        <begin position="16"/>
        <end position="175"/>
    </location>
</feature>
<evidence type="ECO:0000313" key="5">
    <source>
        <dbReference type="Proteomes" id="UP000316628"/>
    </source>
</evidence>
<gene>
    <name evidence="4" type="ORF">FHX81_7393</name>
</gene>
<dbReference type="SUPFAM" id="SSF55469">
    <property type="entry name" value="FMN-dependent nitroreductase-like"/>
    <property type="match status" value="1"/>
</dbReference>
<sequence length="204" mass="22887">MSVEETGFSVEFQDVVRRRRMVREFTDEPVPDEAVRRILRNALRGPSAGYSQGQAFLVLRGEETVGFYDSLRHLWTYDTVKTAPVVVVAFAVKDAYLDRYAEPDKGWTDRSEDRWPVPFWYVDTGMAVLLVLQTAVDEGLGAVYFGIGADDFGPVRERYGVPDSHVPVGAIAIGHGAGDEVAEGASPRSRERRPFEEAVRFGRW</sequence>
<reference evidence="4 5" key="1">
    <citation type="submission" date="2019-06" db="EMBL/GenBank/DDBJ databases">
        <title>Sequencing the genomes of 1000 actinobacteria strains.</title>
        <authorList>
            <person name="Klenk H.-P."/>
        </authorList>
    </citation>
    <scope>NUCLEOTIDE SEQUENCE [LARGE SCALE GENOMIC DNA]</scope>
    <source>
        <strain evidence="4 5">DSM 45456</strain>
    </source>
</reference>
<evidence type="ECO:0000313" key="4">
    <source>
        <dbReference type="EMBL" id="TQM84928.1"/>
    </source>
</evidence>
<dbReference type="InterPro" id="IPR029479">
    <property type="entry name" value="Nitroreductase"/>
</dbReference>
<keyword evidence="5" id="KW-1185">Reference proteome</keyword>
<dbReference type="Proteomes" id="UP000316628">
    <property type="component" value="Unassembled WGS sequence"/>
</dbReference>
<dbReference type="PANTHER" id="PTHR43673:SF10">
    <property type="entry name" value="NADH DEHYDROGENASE_NAD(P)H NITROREDUCTASE XCC3605-RELATED"/>
    <property type="match status" value="1"/>
</dbReference>
<keyword evidence="2" id="KW-0560">Oxidoreductase</keyword>